<keyword evidence="2" id="KW-1185">Reference proteome</keyword>
<dbReference type="EMBL" id="CM055740">
    <property type="protein sequence ID" value="KAJ8002503.1"/>
    <property type="molecule type" value="Genomic_DNA"/>
</dbReference>
<proteinExistence type="predicted"/>
<organism evidence="1 2">
    <name type="scientific">Dallia pectoralis</name>
    <name type="common">Alaska blackfish</name>
    <dbReference type="NCBI Taxonomy" id="75939"/>
    <lineage>
        <taxon>Eukaryota</taxon>
        <taxon>Metazoa</taxon>
        <taxon>Chordata</taxon>
        <taxon>Craniata</taxon>
        <taxon>Vertebrata</taxon>
        <taxon>Euteleostomi</taxon>
        <taxon>Actinopterygii</taxon>
        <taxon>Neopterygii</taxon>
        <taxon>Teleostei</taxon>
        <taxon>Protacanthopterygii</taxon>
        <taxon>Esociformes</taxon>
        <taxon>Umbridae</taxon>
        <taxon>Dallia</taxon>
    </lineage>
</organism>
<comment type="caution">
    <text evidence="1">The sequence shown here is derived from an EMBL/GenBank/DDBJ whole genome shotgun (WGS) entry which is preliminary data.</text>
</comment>
<evidence type="ECO:0000313" key="2">
    <source>
        <dbReference type="Proteomes" id="UP001157502"/>
    </source>
</evidence>
<protein>
    <submittedName>
        <fullName evidence="1">Uncharacterized protein</fullName>
    </submittedName>
</protein>
<name>A0ACC2GFI4_DALPE</name>
<dbReference type="Proteomes" id="UP001157502">
    <property type="component" value="Chromosome 13"/>
</dbReference>
<gene>
    <name evidence="1" type="ORF">DPEC_G00159580</name>
</gene>
<evidence type="ECO:0000313" key="1">
    <source>
        <dbReference type="EMBL" id="KAJ8002503.1"/>
    </source>
</evidence>
<sequence>MLNRAWYCGMTALRGSVRIRTSVSSSRLCSGTTTGSRPTNSGIIPNSMRSRASTSFSSLSFSSISATMSVCSLLFARSAAAAARRPLPMLEGVPKPRY</sequence>
<reference evidence="1" key="1">
    <citation type="submission" date="2021-05" db="EMBL/GenBank/DDBJ databases">
        <authorList>
            <person name="Pan Q."/>
            <person name="Jouanno E."/>
            <person name="Zahm M."/>
            <person name="Klopp C."/>
            <person name="Cabau C."/>
            <person name="Louis A."/>
            <person name="Berthelot C."/>
            <person name="Parey E."/>
            <person name="Roest Crollius H."/>
            <person name="Montfort J."/>
            <person name="Robinson-Rechavi M."/>
            <person name="Bouchez O."/>
            <person name="Lampietro C."/>
            <person name="Lopez Roques C."/>
            <person name="Donnadieu C."/>
            <person name="Postlethwait J."/>
            <person name="Bobe J."/>
            <person name="Dillon D."/>
            <person name="Chandos A."/>
            <person name="von Hippel F."/>
            <person name="Guiguen Y."/>
        </authorList>
    </citation>
    <scope>NUCLEOTIDE SEQUENCE</scope>
    <source>
        <strain evidence="1">YG-Jan2019</strain>
    </source>
</reference>
<accession>A0ACC2GFI4</accession>